<dbReference type="SMART" id="SM00202">
    <property type="entry name" value="SR"/>
    <property type="match status" value="1"/>
</dbReference>
<protein>
    <submittedName>
        <fullName evidence="7">Galectin-3-binding protein A-like isoform X1</fullName>
    </submittedName>
</protein>
<evidence type="ECO:0000256" key="3">
    <source>
        <dbReference type="PROSITE-ProRule" id="PRU00196"/>
    </source>
</evidence>
<feature type="chain" id="PRO_5034131902" evidence="4">
    <location>
        <begin position="22"/>
        <end position="219"/>
    </location>
</feature>
<comment type="caution">
    <text evidence="3">Lacks conserved residue(s) required for the propagation of feature annotation.</text>
</comment>
<name>A0A8B8EI99_CRAVI</name>
<proteinExistence type="predicted"/>
<dbReference type="GO" id="GO:0016020">
    <property type="term" value="C:membrane"/>
    <property type="evidence" value="ECO:0007669"/>
    <property type="project" value="InterPro"/>
</dbReference>
<evidence type="ECO:0000256" key="2">
    <source>
        <dbReference type="ARBA" id="ARBA00023180"/>
    </source>
</evidence>
<dbReference type="RefSeq" id="XP_022339790.1">
    <property type="nucleotide sequence ID" value="XM_022484082.1"/>
</dbReference>
<organism evidence="6 7">
    <name type="scientific">Crassostrea virginica</name>
    <name type="common">Eastern oyster</name>
    <dbReference type="NCBI Taxonomy" id="6565"/>
    <lineage>
        <taxon>Eukaryota</taxon>
        <taxon>Metazoa</taxon>
        <taxon>Spiralia</taxon>
        <taxon>Lophotrochozoa</taxon>
        <taxon>Mollusca</taxon>
        <taxon>Bivalvia</taxon>
        <taxon>Autobranchia</taxon>
        <taxon>Pteriomorphia</taxon>
        <taxon>Ostreida</taxon>
        <taxon>Ostreoidea</taxon>
        <taxon>Ostreidae</taxon>
        <taxon>Crassostrea</taxon>
    </lineage>
</organism>
<dbReference type="OrthoDB" id="10066015at2759"/>
<dbReference type="Pfam" id="PF00530">
    <property type="entry name" value="SRCR"/>
    <property type="match status" value="1"/>
</dbReference>
<dbReference type="Proteomes" id="UP000694844">
    <property type="component" value="Chromosome 5"/>
</dbReference>
<dbReference type="PANTHER" id="PTHR48071">
    <property type="entry name" value="SRCR DOMAIN-CONTAINING PROTEIN"/>
    <property type="match status" value="1"/>
</dbReference>
<dbReference type="KEGG" id="cvn:111134744"/>
<keyword evidence="2" id="KW-0325">Glycoprotein</keyword>
<gene>
    <name evidence="7" type="primary">LOC111134744</name>
</gene>
<accession>A0A8B8EI99</accession>
<evidence type="ECO:0000256" key="1">
    <source>
        <dbReference type="ARBA" id="ARBA00023157"/>
    </source>
</evidence>
<dbReference type="Gene3D" id="3.10.250.10">
    <property type="entry name" value="SRCR-like domain"/>
    <property type="match status" value="1"/>
</dbReference>
<dbReference type="PRINTS" id="PR00258">
    <property type="entry name" value="SPERACTRCPTR"/>
</dbReference>
<dbReference type="PROSITE" id="PS50287">
    <property type="entry name" value="SRCR_2"/>
    <property type="match status" value="1"/>
</dbReference>
<dbReference type="InterPro" id="IPR036772">
    <property type="entry name" value="SRCR-like_dom_sf"/>
</dbReference>
<feature type="signal peptide" evidence="4">
    <location>
        <begin position="1"/>
        <end position="21"/>
    </location>
</feature>
<feature type="disulfide bond" evidence="3">
    <location>
        <begin position="188"/>
        <end position="198"/>
    </location>
</feature>
<keyword evidence="1 3" id="KW-1015">Disulfide bond</keyword>
<dbReference type="GeneID" id="111134744"/>
<reference evidence="7" key="1">
    <citation type="submission" date="2025-08" db="UniProtKB">
        <authorList>
            <consortium name="RefSeq"/>
        </authorList>
    </citation>
    <scope>IDENTIFICATION</scope>
    <source>
        <tissue evidence="7">Whole sample</tissue>
    </source>
</reference>
<keyword evidence="4" id="KW-0732">Signal</keyword>
<evidence type="ECO:0000256" key="4">
    <source>
        <dbReference type="SAM" id="SignalP"/>
    </source>
</evidence>
<evidence type="ECO:0000313" key="7">
    <source>
        <dbReference type="RefSeq" id="XP_022339790.1"/>
    </source>
</evidence>
<dbReference type="AlphaFoldDB" id="A0A8B8EI99"/>
<feature type="domain" description="SRCR" evidence="5">
    <location>
        <begin position="121"/>
        <end position="219"/>
    </location>
</feature>
<evidence type="ECO:0000259" key="5">
    <source>
        <dbReference type="PROSITE" id="PS50287"/>
    </source>
</evidence>
<dbReference type="SUPFAM" id="SSF56487">
    <property type="entry name" value="SRCR-like"/>
    <property type="match status" value="1"/>
</dbReference>
<dbReference type="InterPro" id="IPR001190">
    <property type="entry name" value="SRCR"/>
</dbReference>
<dbReference type="PANTHER" id="PTHR48071:SF28">
    <property type="entry name" value="SRCR DOMAIN-CONTAINING PROTEIN"/>
    <property type="match status" value="1"/>
</dbReference>
<dbReference type="FunFam" id="3.10.250.10:FF:000011">
    <property type="entry name" value="Scavenger receptor class A member 5"/>
    <property type="match status" value="1"/>
</dbReference>
<evidence type="ECO:0000313" key="6">
    <source>
        <dbReference type="Proteomes" id="UP000694844"/>
    </source>
</evidence>
<keyword evidence="6" id="KW-1185">Reference proteome</keyword>
<sequence>MMAAWVLGFVALKVSFYVNDAQTISNGPSCYMVSRTTFYEQIKDELFSQFASVVDEIRTLSVQNRLLTDQVSILNEQRAKDEQIIAKITSDVSSIQTQLSNVSTKLTAFASRFENRIQADVRLVDGGSTYGRVEVSIFGQWGTVCDDSWDNQDAEVVCRMLGHSGGTARKEAYYGEGSGNIWLDDVNCAGSEKSILDCYHNGIGRKNCGHGEDAGVSCY</sequence>